<sequence>MYPSPRITFKEVKRRLKVDHERLLSILNRQSTYKRTRAWLHPSFQAVFLFRIANYCRARSWNTLGRLIWQFNLFWTGADISEHADILEGFVVMHPIGVAVMGTAGKNLSLGACAGLGGETGKTEDIGAGPGFCLLGDNITIASHSGVLGPVSIGDNVNIGAVVVVTRNIESNTDVLSYEIRTLSNAKT</sequence>
<keyword evidence="5" id="KW-1185">Reference proteome</keyword>
<evidence type="ECO:0000313" key="4">
    <source>
        <dbReference type="EMBL" id="MDT0593761.1"/>
    </source>
</evidence>
<proteinExistence type="inferred from homology"/>
<keyword evidence="3" id="KW-0012">Acyltransferase</keyword>
<evidence type="ECO:0000256" key="1">
    <source>
        <dbReference type="ARBA" id="ARBA00022679"/>
    </source>
</evidence>
<dbReference type="SUPFAM" id="SSF51161">
    <property type="entry name" value="Trimeric LpxA-like enzymes"/>
    <property type="match status" value="1"/>
</dbReference>
<dbReference type="EC" id="2.3.1.30" evidence="3"/>
<comment type="similarity">
    <text evidence="3">Belongs to the transferase hexapeptide repeat family.</text>
</comment>
<evidence type="ECO:0000256" key="3">
    <source>
        <dbReference type="PIRNR" id="PIRNR000441"/>
    </source>
</evidence>
<dbReference type="Gene3D" id="2.160.10.10">
    <property type="entry name" value="Hexapeptide repeat proteins"/>
    <property type="match status" value="1"/>
</dbReference>
<name>A0ABU2ZMA9_9ALTE</name>
<evidence type="ECO:0000313" key="5">
    <source>
        <dbReference type="Proteomes" id="UP001253545"/>
    </source>
</evidence>
<comment type="caution">
    <text evidence="4">The sequence shown here is derived from an EMBL/GenBank/DDBJ whole genome shotgun (WGS) entry which is preliminary data.</text>
</comment>
<dbReference type="Proteomes" id="UP001253545">
    <property type="component" value="Unassembled WGS sequence"/>
</dbReference>
<dbReference type="PIRSF" id="PIRSF000441">
    <property type="entry name" value="CysE"/>
    <property type="match status" value="1"/>
</dbReference>
<dbReference type="InterPro" id="IPR011004">
    <property type="entry name" value="Trimer_LpxA-like_sf"/>
</dbReference>
<dbReference type="RefSeq" id="WP_311367262.1">
    <property type="nucleotide sequence ID" value="NZ_JAVRHX010000001.1"/>
</dbReference>
<accession>A0ABU2ZMA9</accession>
<dbReference type="InterPro" id="IPR018357">
    <property type="entry name" value="Hexapep_transf_CS"/>
</dbReference>
<dbReference type="InterPro" id="IPR005881">
    <property type="entry name" value="Ser_O-AcTrfase"/>
</dbReference>
<protein>
    <recommendedName>
        <fullName evidence="3">Serine acetyltransferase</fullName>
        <ecNumber evidence="3">2.3.1.30</ecNumber>
    </recommendedName>
</protein>
<comment type="catalytic activity">
    <reaction evidence="3">
        <text>L-serine + acetyl-CoA = O-acetyl-L-serine + CoA</text>
        <dbReference type="Rhea" id="RHEA:24560"/>
        <dbReference type="ChEBI" id="CHEBI:33384"/>
        <dbReference type="ChEBI" id="CHEBI:57287"/>
        <dbReference type="ChEBI" id="CHEBI:57288"/>
        <dbReference type="ChEBI" id="CHEBI:58340"/>
        <dbReference type="EC" id="2.3.1.30"/>
    </reaction>
</comment>
<reference evidence="4 5" key="1">
    <citation type="submission" date="2023-09" db="EMBL/GenBank/DDBJ databases">
        <authorList>
            <person name="Rey-Velasco X."/>
        </authorList>
    </citation>
    <scope>NUCLEOTIDE SEQUENCE [LARGE SCALE GENOMIC DNA]</scope>
    <source>
        <strain evidence="4 5">P117</strain>
    </source>
</reference>
<dbReference type="PROSITE" id="PS00101">
    <property type="entry name" value="HEXAPEP_TRANSFERASES"/>
    <property type="match status" value="1"/>
</dbReference>
<organism evidence="4 5">
    <name type="scientific">Glaciecola petra</name>
    <dbReference type="NCBI Taxonomy" id="3075602"/>
    <lineage>
        <taxon>Bacteria</taxon>
        <taxon>Pseudomonadati</taxon>
        <taxon>Pseudomonadota</taxon>
        <taxon>Gammaproteobacteria</taxon>
        <taxon>Alteromonadales</taxon>
        <taxon>Alteromonadaceae</taxon>
        <taxon>Glaciecola</taxon>
    </lineage>
</organism>
<keyword evidence="1 3" id="KW-0808">Transferase</keyword>
<gene>
    <name evidence="4" type="ORF">RM552_02745</name>
</gene>
<dbReference type="EMBL" id="JAVRHX010000001">
    <property type="protein sequence ID" value="MDT0593761.1"/>
    <property type="molecule type" value="Genomic_DNA"/>
</dbReference>
<evidence type="ECO:0000256" key="2">
    <source>
        <dbReference type="ARBA" id="ARBA00022737"/>
    </source>
</evidence>
<dbReference type="PANTHER" id="PTHR42811">
    <property type="entry name" value="SERINE ACETYLTRANSFERASE"/>
    <property type="match status" value="1"/>
</dbReference>
<keyword evidence="2" id="KW-0677">Repeat</keyword>